<feature type="compositionally biased region" description="Polar residues" evidence="2">
    <location>
        <begin position="364"/>
        <end position="375"/>
    </location>
</feature>
<sequence>RMLERGGRGNRGEGNFDRCVFVLWSRQEDNALLCLSQEEQECIQFFEDTIGSLEKSLQDDEHKAGQAKPVVSGRQEVDGPVTSSPLMARSLSPKDQDIIDLVHPEPAFNHASPGNVLQLLMGPTPESHFDIKPRRDSTDNLPSEYNPPLPSGSYGPTDQSSYQPTGCIPTPVLIAQKIAENKASGSSSLLPSVVLHRRSIESENPPDHPVKQGPPTSAKPSRFPANINMIHGNKEHQNQSLANVNIYERRAQMLANLTGTSHVAVTRNDLPDILSSHVGTSQMLPAKTELNSYGGKSRTINPSAGLNRSPESHTKSVRAPAPAPAPRPPRHSYHGAVAPLKTAQQALSPDHRRKSASMFRPQGITVQFSGRGATNESRREALKKLGLLKDS</sequence>
<name>A0A665UMN6_ECHNA</name>
<dbReference type="OMA" id="RQPDCGQ"/>
<proteinExistence type="predicted"/>
<dbReference type="InParanoid" id="A0A665UMN6"/>
<feature type="region of interest" description="Disordered" evidence="2">
    <location>
        <begin position="122"/>
        <end position="162"/>
    </location>
</feature>
<evidence type="ECO:0000256" key="1">
    <source>
        <dbReference type="ARBA" id="ARBA00022553"/>
    </source>
</evidence>
<organism evidence="3 4">
    <name type="scientific">Echeneis naucrates</name>
    <name type="common">Live sharksucker</name>
    <dbReference type="NCBI Taxonomy" id="173247"/>
    <lineage>
        <taxon>Eukaryota</taxon>
        <taxon>Metazoa</taxon>
        <taxon>Chordata</taxon>
        <taxon>Craniata</taxon>
        <taxon>Vertebrata</taxon>
        <taxon>Euteleostomi</taxon>
        <taxon>Actinopterygii</taxon>
        <taxon>Neopterygii</taxon>
        <taxon>Teleostei</taxon>
        <taxon>Neoteleostei</taxon>
        <taxon>Acanthomorphata</taxon>
        <taxon>Carangaria</taxon>
        <taxon>Carangiformes</taxon>
        <taxon>Echeneidae</taxon>
        <taxon>Echeneis</taxon>
    </lineage>
</organism>
<reference evidence="3" key="2">
    <citation type="submission" date="2025-08" db="UniProtKB">
        <authorList>
            <consortium name="Ensembl"/>
        </authorList>
    </citation>
    <scope>IDENTIFICATION</scope>
</reference>
<reference evidence="3" key="3">
    <citation type="submission" date="2025-09" db="UniProtKB">
        <authorList>
            <consortium name="Ensembl"/>
        </authorList>
    </citation>
    <scope>IDENTIFICATION</scope>
</reference>
<feature type="region of interest" description="Disordered" evidence="2">
    <location>
        <begin position="285"/>
        <end position="377"/>
    </location>
</feature>
<dbReference type="PANTHER" id="PTHR16095:SF9">
    <property type="entry name" value="PROLINE AND SERINE-RICH PROTEIN 2"/>
    <property type="match status" value="1"/>
</dbReference>
<evidence type="ECO:0000313" key="3">
    <source>
        <dbReference type="Ensembl" id="ENSENLP00000020575.1"/>
    </source>
</evidence>
<accession>A0A665UMN6</accession>
<protein>
    <recommendedName>
        <fullName evidence="5">Proline and serine rich 2</fullName>
    </recommendedName>
</protein>
<dbReference type="PANTHER" id="PTHR16095">
    <property type="entry name" value="TRANSMEMBRANE PROTEIN 143 FAMILY MEMBER"/>
    <property type="match status" value="1"/>
</dbReference>
<evidence type="ECO:0008006" key="5">
    <source>
        <dbReference type="Google" id="ProtNLM"/>
    </source>
</evidence>
<dbReference type="Ensembl" id="ENSENLT00000021303.1">
    <property type="protein sequence ID" value="ENSENLP00000020575.1"/>
    <property type="gene ID" value="ENSENLG00000009364.1"/>
</dbReference>
<dbReference type="AlphaFoldDB" id="A0A665UMN6"/>
<dbReference type="Pfam" id="PF15385">
    <property type="entry name" value="SARG"/>
    <property type="match status" value="1"/>
</dbReference>
<evidence type="ECO:0000313" key="4">
    <source>
        <dbReference type="Proteomes" id="UP000472264"/>
    </source>
</evidence>
<dbReference type="Proteomes" id="UP000472264">
    <property type="component" value="Chromosome 23"/>
</dbReference>
<feature type="region of interest" description="Disordered" evidence="2">
    <location>
        <begin position="56"/>
        <end position="88"/>
    </location>
</feature>
<feature type="compositionally biased region" description="Basic and acidic residues" evidence="2">
    <location>
        <begin position="127"/>
        <end position="138"/>
    </location>
</feature>
<evidence type="ECO:0000256" key="2">
    <source>
        <dbReference type="SAM" id="MobiDB-lite"/>
    </source>
</evidence>
<reference evidence="3" key="1">
    <citation type="submission" date="2021-04" db="EMBL/GenBank/DDBJ databases">
        <authorList>
            <consortium name="Wellcome Sanger Institute Data Sharing"/>
        </authorList>
    </citation>
    <scope>NUCLEOTIDE SEQUENCE [LARGE SCALE GENOMIC DNA]</scope>
</reference>
<keyword evidence="1" id="KW-0597">Phosphoprotein</keyword>
<keyword evidence="4" id="KW-1185">Reference proteome</keyword>